<proteinExistence type="predicted"/>
<keyword evidence="1" id="KW-0378">Hydrolase</keyword>
<dbReference type="EMBL" id="CAWUHB010000019">
    <property type="protein sequence ID" value="CAK7220147.1"/>
    <property type="molecule type" value="Genomic_DNA"/>
</dbReference>
<comment type="caution">
    <text evidence="2">The sequence shown here is derived from an EMBL/GenBank/DDBJ whole genome shotgun (WGS) entry which is preliminary data.</text>
</comment>
<dbReference type="PANTHER" id="PTHR45648">
    <property type="entry name" value="GDSL LIPASE/ACYLHYDROLASE FAMILY PROTEIN (AFU_ORTHOLOGUE AFUA_4G14700)"/>
    <property type="match status" value="1"/>
</dbReference>
<sequence>MPDIDNCNLAVASKAPLWPGWEGINTIFSFGDSYTTTGFVAAQGPQPDATHPLGTPQHQWQTSSNGPNWICYLTTDCNEAPIKTYNLACGGATVASRLIHRFNPKVLSLEQQVEDVFLPLYPAGNRWQPSSTLFALFLGINDVGLLYTDHEPSVYDEYLATYADLVLQLYNVGARSFLFLTVPSVDRSPLTTRQGPEASAKESVHIQYWNDGIARMADHLRQRPGTTVFVFDTRAPFSRVMDTQAAFPETAVYRDTTSFCPAYAGGTDQPDFSHPDWPLAANEYLWLNDLHPTYPVHQLWARLIAEQLKTGRSLM</sequence>
<protein>
    <recommendedName>
        <fullName evidence="4">Carbohydrate esterase family 16 protein</fullName>
    </recommendedName>
</protein>
<dbReference type="Gene3D" id="3.40.50.1110">
    <property type="entry name" value="SGNH hydrolase"/>
    <property type="match status" value="1"/>
</dbReference>
<reference evidence="2 3" key="1">
    <citation type="submission" date="2024-01" db="EMBL/GenBank/DDBJ databases">
        <authorList>
            <person name="Allen C."/>
            <person name="Tagirdzhanova G."/>
        </authorList>
    </citation>
    <scope>NUCLEOTIDE SEQUENCE [LARGE SCALE GENOMIC DNA]</scope>
</reference>
<dbReference type="InterPro" id="IPR001087">
    <property type="entry name" value="GDSL"/>
</dbReference>
<dbReference type="PANTHER" id="PTHR45648:SF22">
    <property type="entry name" value="GDSL LIPASE_ACYLHYDROLASE FAMILY PROTEIN (AFU_ORTHOLOGUE AFUA_4G14700)"/>
    <property type="match status" value="1"/>
</dbReference>
<name>A0ABP0BKI7_9PEZI</name>
<evidence type="ECO:0000256" key="1">
    <source>
        <dbReference type="ARBA" id="ARBA00022801"/>
    </source>
</evidence>
<dbReference type="InterPro" id="IPR051058">
    <property type="entry name" value="GDSL_Est/Lipase"/>
</dbReference>
<evidence type="ECO:0000313" key="2">
    <source>
        <dbReference type="EMBL" id="CAK7220147.1"/>
    </source>
</evidence>
<dbReference type="CDD" id="cd01846">
    <property type="entry name" value="fatty_acyltransferase_like"/>
    <property type="match status" value="1"/>
</dbReference>
<organism evidence="2 3">
    <name type="scientific">Sporothrix curviconia</name>
    <dbReference type="NCBI Taxonomy" id="1260050"/>
    <lineage>
        <taxon>Eukaryota</taxon>
        <taxon>Fungi</taxon>
        <taxon>Dikarya</taxon>
        <taxon>Ascomycota</taxon>
        <taxon>Pezizomycotina</taxon>
        <taxon>Sordariomycetes</taxon>
        <taxon>Sordariomycetidae</taxon>
        <taxon>Ophiostomatales</taxon>
        <taxon>Ophiostomataceae</taxon>
        <taxon>Sporothrix</taxon>
    </lineage>
</organism>
<dbReference type="SUPFAM" id="SSF52266">
    <property type="entry name" value="SGNH hydrolase"/>
    <property type="match status" value="1"/>
</dbReference>
<keyword evidence="3" id="KW-1185">Reference proteome</keyword>
<evidence type="ECO:0008006" key="4">
    <source>
        <dbReference type="Google" id="ProtNLM"/>
    </source>
</evidence>
<evidence type="ECO:0000313" key="3">
    <source>
        <dbReference type="Proteomes" id="UP001642405"/>
    </source>
</evidence>
<dbReference type="Pfam" id="PF00657">
    <property type="entry name" value="Lipase_GDSL"/>
    <property type="match status" value="1"/>
</dbReference>
<dbReference type="InterPro" id="IPR036514">
    <property type="entry name" value="SGNH_hydro_sf"/>
</dbReference>
<gene>
    <name evidence="2" type="ORF">SCUCBS95973_004060</name>
</gene>
<accession>A0ABP0BKI7</accession>
<dbReference type="Proteomes" id="UP001642405">
    <property type="component" value="Unassembled WGS sequence"/>
</dbReference>